<dbReference type="EMBL" id="JASTZU010000049">
    <property type="protein sequence ID" value="MDL4841897.1"/>
    <property type="molecule type" value="Genomic_DNA"/>
</dbReference>
<dbReference type="Proteomes" id="UP001235343">
    <property type="component" value="Unassembled WGS sequence"/>
</dbReference>
<dbReference type="SMART" id="SM00448">
    <property type="entry name" value="REC"/>
    <property type="match status" value="1"/>
</dbReference>
<dbReference type="Pfam" id="PF00072">
    <property type="entry name" value="Response_reg"/>
    <property type="match status" value="1"/>
</dbReference>
<dbReference type="PROSITE" id="PS50110">
    <property type="entry name" value="RESPONSE_REGULATORY"/>
    <property type="match status" value="1"/>
</dbReference>
<dbReference type="InterPro" id="IPR001789">
    <property type="entry name" value="Sig_transdc_resp-reg_receiver"/>
</dbReference>
<evidence type="ECO:0000313" key="12">
    <source>
        <dbReference type="Proteomes" id="UP001235343"/>
    </source>
</evidence>
<feature type="domain" description="Response regulatory" evidence="10">
    <location>
        <begin position="3"/>
        <end position="120"/>
    </location>
</feature>
<comment type="caution">
    <text evidence="11">The sequence shown here is derived from an EMBL/GenBank/DDBJ whole genome shotgun (WGS) entry which is preliminary data.</text>
</comment>
<dbReference type="InterPro" id="IPR011006">
    <property type="entry name" value="CheY-like_superfamily"/>
</dbReference>
<evidence type="ECO:0000256" key="3">
    <source>
        <dbReference type="ARBA" id="ARBA00022553"/>
    </source>
</evidence>
<evidence type="ECO:0000256" key="5">
    <source>
        <dbReference type="ARBA" id="ARBA00023015"/>
    </source>
</evidence>
<evidence type="ECO:0000256" key="7">
    <source>
        <dbReference type="ARBA" id="ARBA00023163"/>
    </source>
</evidence>
<name>A0ABT7L9I2_9BACI</name>
<dbReference type="RefSeq" id="WP_285933183.1">
    <property type="nucleotide sequence ID" value="NZ_JASTZU010000049.1"/>
</dbReference>
<feature type="modified residue" description="4-aspartylphosphate" evidence="8">
    <location>
        <position position="55"/>
    </location>
</feature>
<organism evidence="11 12">
    <name type="scientific">Aquibacillus rhizosphaerae</name>
    <dbReference type="NCBI Taxonomy" id="3051431"/>
    <lineage>
        <taxon>Bacteria</taxon>
        <taxon>Bacillati</taxon>
        <taxon>Bacillota</taxon>
        <taxon>Bacilli</taxon>
        <taxon>Bacillales</taxon>
        <taxon>Bacillaceae</taxon>
        <taxon>Aquibacillus</taxon>
    </lineage>
</organism>
<evidence type="ECO:0000313" key="11">
    <source>
        <dbReference type="EMBL" id="MDL4841897.1"/>
    </source>
</evidence>
<keyword evidence="3 8" id="KW-0597">Phosphoprotein</keyword>
<dbReference type="Gene3D" id="1.10.10.60">
    <property type="entry name" value="Homeodomain-like"/>
    <property type="match status" value="2"/>
</dbReference>
<keyword evidence="5" id="KW-0805">Transcription regulation</keyword>
<sequence length="505" mass="59179">MRKVLIIDDEPIVREGLKSVITWEDFGYKVCGIGTDGRDGLNKIRQLQPDLVLIDIRMPGFSGIDIIQQIKNEGYMTKFIILSGYSSFSYAKESMKLGISSYLLKPIDENELIHAVNKVSEEIEKEEKIYNQLSLFKRINEEQSFKKMLEGKCNEIETSMLVDFEQSSIQVARILYEETKWATNWIIKKVEQKPNHIKMVTKDNHFHLLFIEEEQAEVKVFLTELITELTRLGSTHCNVLLGNQVIGPKEVSLSYKQTKKLMDVHFCYSKQHLISFDMLQAENSNVSFVEIQNKLCRFMEFQESNNLNNELEEIEKYYQHTCFSQEKIKAELIDFTISIFSTIKQNHPSITCTKKEDLVDQIFNQSSLQSLIGYIYDELINLSQSINVHTSNRNTIDKIKDYVNQYYYEEDLNLKVLADLFNYNSSYLGKKFKKQTGEYFHTYLDIVRINKAKEALTKGEEKVYEISEKIGYCNIDYFYKKFKRYEGISPKEYQKSIRNDTNSRC</sequence>
<comment type="subcellular location">
    <subcellularLocation>
        <location evidence="1">Cytoplasm</location>
    </subcellularLocation>
</comment>
<dbReference type="InterPro" id="IPR051552">
    <property type="entry name" value="HptR"/>
</dbReference>
<dbReference type="PROSITE" id="PS01124">
    <property type="entry name" value="HTH_ARAC_FAMILY_2"/>
    <property type="match status" value="1"/>
</dbReference>
<evidence type="ECO:0000259" key="9">
    <source>
        <dbReference type="PROSITE" id="PS01124"/>
    </source>
</evidence>
<keyword evidence="4" id="KW-0902">Two-component regulatory system</keyword>
<evidence type="ECO:0000256" key="8">
    <source>
        <dbReference type="PROSITE-ProRule" id="PRU00169"/>
    </source>
</evidence>
<proteinExistence type="predicted"/>
<reference evidence="11 12" key="1">
    <citation type="submission" date="2023-06" db="EMBL/GenBank/DDBJ databases">
        <title>Aquibacillus rhizosphaerae LR5S19.</title>
        <authorList>
            <person name="Sun J.-Q."/>
        </authorList>
    </citation>
    <scope>NUCLEOTIDE SEQUENCE [LARGE SCALE GENOMIC DNA]</scope>
    <source>
        <strain evidence="11 12">LR5S19</strain>
    </source>
</reference>
<dbReference type="Pfam" id="PF12833">
    <property type="entry name" value="HTH_18"/>
    <property type="match status" value="1"/>
</dbReference>
<dbReference type="InterPro" id="IPR018060">
    <property type="entry name" value="HTH_AraC"/>
</dbReference>
<keyword evidence="6" id="KW-0238">DNA-binding</keyword>
<keyword evidence="7" id="KW-0804">Transcription</keyword>
<dbReference type="SUPFAM" id="SSF52172">
    <property type="entry name" value="CheY-like"/>
    <property type="match status" value="1"/>
</dbReference>
<feature type="domain" description="HTH araC/xylS-type" evidence="9">
    <location>
        <begin position="397"/>
        <end position="496"/>
    </location>
</feature>
<dbReference type="PROSITE" id="PS00041">
    <property type="entry name" value="HTH_ARAC_FAMILY_1"/>
    <property type="match status" value="1"/>
</dbReference>
<dbReference type="PANTHER" id="PTHR42713">
    <property type="entry name" value="HISTIDINE KINASE-RELATED"/>
    <property type="match status" value="1"/>
</dbReference>
<accession>A0ABT7L9I2</accession>
<evidence type="ECO:0000256" key="4">
    <source>
        <dbReference type="ARBA" id="ARBA00023012"/>
    </source>
</evidence>
<dbReference type="PANTHER" id="PTHR42713:SF3">
    <property type="entry name" value="TRANSCRIPTIONAL REGULATORY PROTEIN HPTR"/>
    <property type="match status" value="1"/>
</dbReference>
<keyword evidence="2" id="KW-0963">Cytoplasm</keyword>
<dbReference type="SUPFAM" id="SSF46689">
    <property type="entry name" value="Homeodomain-like"/>
    <property type="match status" value="1"/>
</dbReference>
<dbReference type="CDD" id="cd17536">
    <property type="entry name" value="REC_YesN-like"/>
    <property type="match status" value="1"/>
</dbReference>
<dbReference type="SMART" id="SM00342">
    <property type="entry name" value="HTH_ARAC"/>
    <property type="match status" value="1"/>
</dbReference>
<evidence type="ECO:0000256" key="6">
    <source>
        <dbReference type="ARBA" id="ARBA00023125"/>
    </source>
</evidence>
<evidence type="ECO:0000256" key="2">
    <source>
        <dbReference type="ARBA" id="ARBA00022490"/>
    </source>
</evidence>
<keyword evidence="12" id="KW-1185">Reference proteome</keyword>
<protein>
    <submittedName>
        <fullName evidence="11">Response regulator</fullName>
    </submittedName>
</protein>
<dbReference type="InterPro" id="IPR018062">
    <property type="entry name" value="HTH_AraC-typ_CS"/>
</dbReference>
<evidence type="ECO:0000256" key="1">
    <source>
        <dbReference type="ARBA" id="ARBA00004496"/>
    </source>
</evidence>
<dbReference type="InterPro" id="IPR009057">
    <property type="entry name" value="Homeodomain-like_sf"/>
</dbReference>
<evidence type="ECO:0000259" key="10">
    <source>
        <dbReference type="PROSITE" id="PS50110"/>
    </source>
</evidence>
<gene>
    <name evidence="11" type="ORF">QQS35_15770</name>
</gene>
<dbReference type="Gene3D" id="3.40.50.2300">
    <property type="match status" value="1"/>
</dbReference>